<evidence type="ECO:0000259" key="8">
    <source>
        <dbReference type="Pfam" id="PF06271"/>
    </source>
</evidence>
<keyword evidence="3 6" id="KW-1133">Transmembrane helix</keyword>
<feature type="transmembrane region" description="Helical" evidence="6">
    <location>
        <begin position="651"/>
        <end position="669"/>
    </location>
</feature>
<evidence type="ECO:0000256" key="2">
    <source>
        <dbReference type="ARBA" id="ARBA00022692"/>
    </source>
</evidence>
<accession>A0A7X0H6J2</accession>
<feature type="transmembrane region" description="Helical" evidence="6">
    <location>
        <begin position="600"/>
        <end position="617"/>
    </location>
</feature>
<feature type="region of interest" description="Disordered" evidence="5">
    <location>
        <begin position="214"/>
        <end position="271"/>
    </location>
</feature>
<dbReference type="RefSeq" id="WP_184676089.1">
    <property type="nucleotide sequence ID" value="NZ_JACHGY010000001.1"/>
</dbReference>
<evidence type="ECO:0000256" key="4">
    <source>
        <dbReference type="ARBA" id="ARBA00023136"/>
    </source>
</evidence>
<keyword evidence="7" id="KW-0732">Signal</keyword>
<dbReference type="PANTHER" id="PTHR38480:SF1">
    <property type="entry name" value="SLR0254 PROTEIN"/>
    <property type="match status" value="1"/>
</dbReference>
<comment type="subcellular location">
    <subcellularLocation>
        <location evidence="1">Membrane</location>
        <topology evidence="1">Multi-pass membrane protein</topology>
    </subcellularLocation>
</comment>
<keyword evidence="2 6" id="KW-0812">Transmembrane</keyword>
<dbReference type="Proteomes" id="UP000541810">
    <property type="component" value="Unassembled WGS sequence"/>
</dbReference>
<evidence type="ECO:0000313" key="10">
    <source>
        <dbReference type="Proteomes" id="UP000541810"/>
    </source>
</evidence>
<evidence type="ECO:0000256" key="5">
    <source>
        <dbReference type="SAM" id="MobiDB-lite"/>
    </source>
</evidence>
<dbReference type="InterPro" id="IPR010432">
    <property type="entry name" value="RDD"/>
</dbReference>
<organism evidence="9 10">
    <name type="scientific">Algisphaera agarilytica</name>
    <dbReference type="NCBI Taxonomy" id="1385975"/>
    <lineage>
        <taxon>Bacteria</taxon>
        <taxon>Pseudomonadati</taxon>
        <taxon>Planctomycetota</taxon>
        <taxon>Phycisphaerae</taxon>
        <taxon>Phycisphaerales</taxon>
        <taxon>Phycisphaeraceae</taxon>
        <taxon>Algisphaera</taxon>
    </lineage>
</organism>
<name>A0A7X0H6J2_9BACT</name>
<dbReference type="Pfam" id="PF06271">
    <property type="entry name" value="RDD"/>
    <property type="match status" value="1"/>
</dbReference>
<keyword evidence="4 6" id="KW-0472">Membrane</keyword>
<feature type="transmembrane region" description="Helical" evidence="6">
    <location>
        <begin position="517"/>
        <end position="535"/>
    </location>
</feature>
<reference evidence="9 10" key="1">
    <citation type="submission" date="2020-08" db="EMBL/GenBank/DDBJ databases">
        <title>Genomic Encyclopedia of Type Strains, Phase IV (KMG-IV): sequencing the most valuable type-strain genomes for metagenomic binning, comparative biology and taxonomic classification.</title>
        <authorList>
            <person name="Goeker M."/>
        </authorList>
    </citation>
    <scope>NUCLEOTIDE SEQUENCE [LARGE SCALE GENOMIC DNA]</scope>
    <source>
        <strain evidence="9 10">DSM 103725</strain>
    </source>
</reference>
<feature type="compositionally biased region" description="Acidic residues" evidence="5">
    <location>
        <begin position="224"/>
        <end position="256"/>
    </location>
</feature>
<keyword evidence="10" id="KW-1185">Reference proteome</keyword>
<feature type="chain" id="PRO_5030937877" evidence="7">
    <location>
        <begin position="29"/>
        <end position="702"/>
    </location>
</feature>
<proteinExistence type="predicted"/>
<evidence type="ECO:0000313" key="9">
    <source>
        <dbReference type="EMBL" id="MBB6428709.1"/>
    </source>
</evidence>
<dbReference type="AlphaFoldDB" id="A0A7X0H6J2"/>
<evidence type="ECO:0000256" key="3">
    <source>
        <dbReference type="ARBA" id="ARBA00022989"/>
    </source>
</evidence>
<protein>
    <submittedName>
        <fullName evidence="9">Putative RDD family membrane protein YckC</fullName>
    </submittedName>
</protein>
<gene>
    <name evidence="9" type="ORF">HNQ40_000515</name>
</gene>
<dbReference type="PANTHER" id="PTHR38480">
    <property type="entry name" value="SLR0254 PROTEIN"/>
    <property type="match status" value="1"/>
</dbReference>
<feature type="signal peptide" evidence="7">
    <location>
        <begin position="1"/>
        <end position="28"/>
    </location>
</feature>
<feature type="domain" description="RDD" evidence="8">
    <location>
        <begin position="553"/>
        <end position="682"/>
    </location>
</feature>
<sequence>MNAWLSKTYVVGLLAVVCGAMWGAIATAQDNAEAPAEAAVQGSAASWSADLPVVSDGRHAWLWADQPSGDDPEQRVTVLYHADAAEYEPEEGPAWEKVTEFAGRLSPRGAAAEAGTLWLMFDNGQVAMITLRPAPIEGDWYFRKHASKSLPAGTTVRSSAAADGKLWALVRVETGQAILDLDRGPTEAEAAVSSEDLEPLNLVLGLPRDLVLEGDDPFAGSAEEQGDTASEETAADPQAEGDDAETSEPQEGESESDASAPASEETEPEAQNIDGAADEVIEEAVQQSPELPEAPADRLLVLDRGAWRVVPLPDAWESNRPVQVIAPSESESSPVLLLQGEKFQAGREVTLYRAAAALADGQGADDASAEVPLLAEVGPRWKATSLTLAESGGVTGLRVAGQLVLAQHQPTSTGFAARLSAVRGDQLIAIGGVALDASTDTPAYGVWIALPFGDSVGVLAGERDTAAAILQRSEEKPLVNPAPGPTVTTVNLHGQTDLAPMRMDVDPERPLSQSADTIILMGVVVVSMLLLFAFWRRDPTANTLQLAEGDAIADLMRRGFAGLIDLAPGLLVATSVYGLPFEELYDRWPGRGVGATWEKMLPGLTAIGVVVAHTLALEAATGRSLGKWVAGLRVTTLVGETPKFWQYAVRGLLKAFDLIAFLLLIFPVISPYRQRLGDMVAGTVVVMKAPPSADDSASGGDA</sequence>
<dbReference type="GO" id="GO:0016020">
    <property type="term" value="C:membrane"/>
    <property type="evidence" value="ECO:0007669"/>
    <property type="project" value="UniProtKB-SubCell"/>
</dbReference>
<comment type="caution">
    <text evidence="9">The sequence shown here is derived from an EMBL/GenBank/DDBJ whole genome shotgun (WGS) entry which is preliminary data.</text>
</comment>
<feature type="transmembrane region" description="Helical" evidence="6">
    <location>
        <begin position="560"/>
        <end position="580"/>
    </location>
</feature>
<dbReference type="EMBL" id="JACHGY010000001">
    <property type="protein sequence ID" value="MBB6428709.1"/>
    <property type="molecule type" value="Genomic_DNA"/>
</dbReference>
<evidence type="ECO:0000256" key="6">
    <source>
        <dbReference type="SAM" id="Phobius"/>
    </source>
</evidence>
<evidence type="ECO:0000256" key="1">
    <source>
        <dbReference type="ARBA" id="ARBA00004141"/>
    </source>
</evidence>
<evidence type="ECO:0000256" key="7">
    <source>
        <dbReference type="SAM" id="SignalP"/>
    </source>
</evidence>